<organism evidence="1 2">
    <name type="scientific">Smallanthus sonchifolius</name>
    <dbReference type="NCBI Taxonomy" id="185202"/>
    <lineage>
        <taxon>Eukaryota</taxon>
        <taxon>Viridiplantae</taxon>
        <taxon>Streptophyta</taxon>
        <taxon>Embryophyta</taxon>
        <taxon>Tracheophyta</taxon>
        <taxon>Spermatophyta</taxon>
        <taxon>Magnoliopsida</taxon>
        <taxon>eudicotyledons</taxon>
        <taxon>Gunneridae</taxon>
        <taxon>Pentapetalae</taxon>
        <taxon>asterids</taxon>
        <taxon>campanulids</taxon>
        <taxon>Asterales</taxon>
        <taxon>Asteraceae</taxon>
        <taxon>Asteroideae</taxon>
        <taxon>Heliantheae alliance</taxon>
        <taxon>Millerieae</taxon>
        <taxon>Smallanthus</taxon>
    </lineage>
</organism>
<reference evidence="1 2" key="2">
    <citation type="journal article" date="2022" name="Mol. Ecol. Resour.">
        <title>The genomes of chicory, endive, great burdock and yacon provide insights into Asteraceae paleo-polyploidization history and plant inulin production.</title>
        <authorList>
            <person name="Fan W."/>
            <person name="Wang S."/>
            <person name="Wang H."/>
            <person name="Wang A."/>
            <person name="Jiang F."/>
            <person name="Liu H."/>
            <person name="Zhao H."/>
            <person name="Xu D."/>
            <person name="Zhang Y."/>
        </authorList>
    </citation>
    <scope>NUCLEOTIDE SEQUENCE [LARGE SCALE GENOMIC DNA]</scope>
    <source>
        <strain evidence="2">cv. Yunnan</strain>
        <tissue evidence="1">Leaves</tissue>
    </source>
</reference>
<proteinExistence type="predicted"/>
<accession>A0ACB9JKE2</accession>
<sequence>MILRWWLLRFGRQLGKGGREMGKRGGGSFNCSDSSIIDKFSLKQSSRYLSPENYEQPESAKKGIDQIILCSFYGVAKISQLNLTFKEIIYYYRKQPKYKPQVFRVVFVDDRSTARTNGKTDIDIIMFYNEIFIPAVRPLLVELARAGVAKTTNQVSETNNNDEGQCPGSPKVSLFRSLPSMSPKTVSAVYNVSPLRSTKMKQLFKMFDHGDGAGSLYYEAGYVLTTEKLTGMAKSLACRHARGYNTS</sequence>
<keyword evidence="2" id="KW-1185">Reference proteome</keyword>
<reference evidence="2" key="1">
    <citation type="journal article" date="2022" name="Mol. Ecol. Resour.">
        <title>The genomes of chicory, endive, great burdock and yacon provide insights into Asteraceae palaeo-polyploidization history and plant inulin production.</title>
        <authorList>
            <person name="Fan W."/>
            <person name="Wang S."/>
            <person name="Wang H."/>
            <person name="Wang A."/>
            <person name="Jiang F."/>
            <person name="Liu H."/>
            <person name="Zhao H."/>
            <person name="Xu D."/>
            <person name="Zhang Y."/>
        </authorList>
    </citation>
    <scope>NUCLEOTIDE SEQUENCE [LARGE SCALE GENOMIC DNA]</scope>
    <source>
        <strain evidence="2">cv. Yunnan</strain>
    </source>
</reference>
<evidence type="ECO:0000313" key="2">
    <source>
        <dbReference type="Proteomes" id="UP001056120"/>
    </source>
</evidence>
<protein>
    <submittedName>
        <fullName evidence="1">Uncharacterized protein</fullName>
    </submittedName>
</protein>
<comment type="caution">
    <text evidence="1">The sequence shown here is derived from an EMBL/GenBank/DDBJ whole genome shotgun (WGS) entry which is preliminary data.</text>
</comment>
<evidence type="ECO:0000313" key="1">
    <source>
        <dbReference type="EMBL" id="KAI3820784.1"/>
    </source>
</evidence>
<gene>
    <name evidence="1" type="ORF">L1987_08332</name>
</gene>
<name>A0ACB9JKE2_9ASTR</name>
<dbReference type="EMBL" id="CM042020">
    <property type="protein sequence ID" value="KAI3820784.1"/>
    <property type="molecule type" value="Genomic_DNA"/>
</dbReference>
<dbReference type="Proteomes" id="UP001056120">
    <property type="component" value="Linkage Group LG03"/>
</dbReference>